<feature type="domain" description="MYND-type" evidence="5">
    <location>
        <begin position="138"/>
        <end position="169"/>
    </location>
</feature>
<evidence type="ECO:0000256" key="2">
    <source>
        <dbReference type="ARBA" id="ARBA00022771"/>
    </source>
</evidence>
<evidence type="ECO:0000313" key="7">
    <source>
        <dbReference type="Proteomes" id="UP000271974"/>
    </source>
</evidence>
<keyword evidence="3" id="KW-0862">Zinc</keyword>
<dbReference type="SUPFAM" id="SSF144232">
    <property type="entry name" value="HIT/MYND zinc finger-like"/>
    <property type="match status" value="1"/>
</dbReference>
<reference evidence="6 7" key="1">
    <citation type="submission" date="2019-01" db="EMBL/GenBank/DDBJ databases">
        <title>A draft genome assembly of the solar-powered sea slug Elysia chlorotica.</title>
        <authorList>
            <person name="Cai H."/>
            <person name="Li Q."/>
            <person name="Fang X."/>
            <person name="Li J."/>
            <person name="Curtis N.E."/>
            <person name="Altenburger A."/>
            <person name="Shibata T."/>
            <person name="Feng M."/>
            <person name="Maeda T."/>
            <person name="Schwartz J.A."/>
            <person name="Shigenobu S."/>
            <person name="Lundholm N."/>
            <person name="Nishiyama T."/>
            <person name="Yang H."/>
            <person name="Hasebe M."/>
            <person name="Li S."/>
            <person name="Pierce S.K."/>
            <person name="Wang J."/>
        </authorList>
    </citation>
    <scope>NUCLEOTIDE SEQUENCE [LARGE SCALE GENOMIC DNA]</scope>
    <source>
        <strain evidence="6">EC2010</strain>
        <tissue evidence="6">Whole organism of an adult</tissue>
    </source>
</reference>
<dbReference type="GO" id="GO:0008270">
    <property type="term" value="F:zinc ion binding"/>
    <property type="evidence" value="ECO:0007669"/>
    <property type="project" value="UniProtKB-KW"/>
</dbReference>
<sequence>MATGRRKPRFEDFYGDVGHVGDDEGEDSRDTDNGPSLVGPSRASKKNDSSEKKVPGPKDQGVPAWAGLERPRIRQVNEEKNPWTSQVTTHIEWEGGPAPRCYRRSQREARRMTIEICQDGDKIKRSEQDVMSEPCTVCNSCRKTSSVPLKRCQRCLAVSYCDKECQLQAFSD</sequence>
<evidence type="ECO:0000256" key="3">
    <source>
        <dbReference type="ARBA" id="ARBA00022833"/>
    </source>
</evidence>
<accession>A0A433SJJ1</accession>
<dbReference type="Pfam" id="PF01753">
    <property type="entry name" value="zf-MYND"/>
    <property type="match status" value="1"/>
</dbReference>
<dbReference type="EMBL" id="RQTK01001754">
    <property type="protein sequence ID" value="RUS69262.1"/>
    <property type="molecule type" value="Genomic_DNA"/>
</dbReference>
<feature type="compositionally biased region" description="Basic and acidic residues" evidence="4">
    <location>
        <begin position="45"/>
        <end position="56"/>
    </location>
</feature>
<feature type="non-terminal residue" evidence="6">
    <location>
        <position position="172"/>
    </location>
</feature>
<feature type="region of interest" description="Disordered" evidence="4">
    <location>
        <begin position="1"/>
        <end position="87"/>
    </location>
</feature>
<name>A0A433SJJ1_ELYCH</name>
<evidence type="ECO:0000256" key="4">
    <source>
        <dbReference type="SAM" id="MobiDB-lite"/>
    </source>
</evidence>
<dbReference type="Proteomes" id="UP000271974">
    <property type="component" value="Unassembled WGS sequence"/>
</dbReference>
<organism evidence="6 7">
    <name type="scientific">Elysia chlorotica</name>
    <name type="common">Eastern emerald elysia</name>
    <name type="synonym">Sea slug</name>
    <dbReference type="NCBI Taxonomy" id="188477"/>
    <lineage>
        <taxon>Eukaryota</taxon>
        <taxon>Metazoa</taxon>
        <taxon>Spiralia</taxon>
        <taxon>Lophotrochozoa</taxon>
        <taxon>Mollusca</taxon>
        <taxon>Gastropoda</taxon>
        <taxon>Heterobranchia</taxon>
        <taxon>Euthyneura</taxon>
        <taxon>Panpulmonata</taxon>
        <taxon>Sacoglossa</taxon>
        <taxon>Placobranchoidea</taxon>
        <taxon>Plakobranchidae</taxon>
        <taxon>Elysia</taxon>
    </lineage>
</organism>
<gene>
    <name evidence="6" type="ORF">EGW08_022976</name>
</gene>
<evidence type="ECO:0000259" key="5">
    <source>
        <dbReference type="Pfam" id="PF01753"/>
    </source>
</evidence>
<keyword evidence="2" id="KW-0863">Zinc-finger</keyword>
<dbReference type="Gene3D" id="6.10.140.2220">
    <property type="match status" value="1"/>
</dbReference>
<dbReference type="InterPro" id="IPR002893">
    <property type="entry name" value="Znf_MYND"/>
</dbReference>
<feature type="compositionally biased region" description="Basic and acidic residues" evidence="4">
    <location>
        <begin position="69"/>
        <end position="81"/>
    </location>
</feature>
<keyword evidence="1" id="KW-0479">Metal-binding</keyword>
<evidence type="ECO:0000256" key="1">
    <source>
        <dbReference type="ARBA" id="ARBA00022723"/>
    </source>
</evidence>
<protein>
    <recommendedName>
        <fullName evidence="5">MYND-type domain-containing protein</fullName>
    </recommendedName>
</protein>
<keyword evidence="7" id="KW-1185">Reference proteome</keyword>
<comment type="caution">
    <text evidence="6">The sequence shown here is derived from an EMBL/GenBank/DDBJ whole genome shotgun (WGS) entry which is preliminary data.</text>
</comment>
<proteinExistence type="predicted"/>
<dbReference type="OrthoDB" id="9922773at2759"/>
<evidence type="ECO:0000313" key="6">
    <source>
        <dbReference type="EMBL" id="RUS69262.1"/>
    </source>
</evidence>
<dbReference type="AlphaFoldDB" id="A0A433SJJ1"/>